<comment type="caution">
    <text evidence="1">The sequence shown here is derived from an EMBL/GenBank/DDBJ whole genome shotgun (WGS) entry which is preliminary data.</text>
</comment>
<dbReference type="EMBL" id="JAYMYQ010000005">
    <property type="protein sequence ID" value="KAK7328977.1"/>
    <property type="molecule type" value="Genomic_DNA"/>
</dbReference>
<reference evidence="1 2" key="1">
    <citation type="submission" date="2024-01" db="EMBL/GenBank/DDBJ databases">
        <title>The genomes of 5 underutilized Papilionoideae crops provide insights into root nodulation and disease resistanc.</title>
        <authorList>
            <person name="Jiang F."/>
        </authorList>
    </citation>
    <scope>NUCLEOTIDE SEQUENCE [LARGE SCALE GENOMIC DNA]</scope>
    <source>
        <strain evidence="1">LVBAO_FW01</strain>
        <tissue evidence="1">Leaves</tissue>
    </source>
</reference>
<protein>
    <submittedName>
        <fullName evidence="1">Uncharacterized protein</fullName>
    </submittedName>
</protein>
<proteinExistence type="predicted"/>
<evidence type="ECO:0000313" key="1">
    <source>
        <dbReference type="EMBL" id="KAK7328977.1"/>
    </source>
</evidence>
<accession>A0AAN9L406</accession>
<sequence length="79" mass="8677">MTSNSDLKRFIVSASQAYANYAIDKLSYSDHVSGEDENFYLSRISQGHHSSKIPCIIGAFTGSSIRSFASRGRLFGAPR</sequence>
<dbReference type="Proteomes" id="UP001367508">
    <property type="component" value="Unassembled WGS sequence"/>
</dbReference>
<name>A0AAN9L406_CANGL</name>
<dbReference type="AlphaFoldDB" id="A0AAN9L406"/>
<gene>
    <name evidence="1" type="ORF">VNO77_23118</name>
</gene>
<keyword evidence="2" id="KW-1185">Reference proteome</keyword>
<organism evidence="1 2">
    <name type="scientific">Canavalia gladiata</name>
    <name type="common">Sword bean</name>
    <name type="synonym">Dolichos gladiatus</name>
    <dbReference type="NCBI Taxonomy" id="3824"/>
    <lineage>
        <taxon>Eukaryota</taxon>
        <taxon>Viridiplantae</taxon>
        <taxon>Streptophyta</taxon>
        <taxon>Embryophyta</taxon>
        <taxon>Tracheophyta</taxon>
        <taxon>Spermatophyta</taxon>
        <taxon>Magnoliopsida</taxon>
        <taxon>eudicotyledons</taxon>
        <taxon>Gunneridae</taxon>
        <taxon>Pentapetalae</taxon>
        <taxon>rosids</taxon>
        <taxon>fabids</taxon>
        <taxon>Fabales</taxon>
        <taxon>Fabaceae</taxon>
        <taxon>Papilionoideae</taxon>
        <taxon>50 kb inversion clade</taxon>
        <taxon>NPAAA clade</taxon>
        <taxon>indigoferoid/millettioid clade</taxon>
        <taxon>Phaseoleae</taxon>
        <taxon>Canavalia</taxon>
    </lineage>
</organism>
<evidence type="ECO:0000313" key="2">
    <source>
        <dbReference type="Proteomes" id="UP001367508"/>
    </source>
</evidence>